<dbReference type="AlphaFoldDB" id="A0AAV4CZC4"/>
<accession>A0AAV4CZC4</accession>
<evidence type="ECO:0000313" key="2">
    <source>
        <dbReference type="EMBL" id="GFO37257.1"/>
    </source>
</evidence>
<feature type="region of interest" description="Disordered" evidence="1">
    <location>
        <begin position="57"/>
        <end position="125"/>
    </location>
</feature>
<organism evidence="2 3">
    <name type="scientific">Plakobranchus ocellatus</name>
    <dbReference type="NCBI Taxonomy" id="259542"/>
    <lineage>
        <taxon>Eukaryota</taxon>
        <taxon>Metazoa</taxon>
        <taxon>Spiralia</taxon>
        <taxon>Lophotrochozoa</taxon>
        <taxon>Mollusca</taxon>
        <taxon>Gastropoda</taxon>
        <taxon>Heterobranchia</taxon>
        <taxon>Euthyneura</taxon>
        <taxon>Panpulmonata</taxon>
        <taxon>Sacoglossa</taxon>
        <taxon>Placobranchoidea</taxon>
        <taxon>Plakobranchidae</taxon>
        <taxon>Plakobranchus</taxon>
    </lineage>
</organism>
<name>A0AAV4CZC4_9GAST</name>
<feature type="compositionally biased region" description="Low complexity" evidence="1">
    <location>
        <begin position="57"/>
        <end position="71"/>
    </location>
</feature>
<dbReference type="Proteomes" id="UP000735302">
    <property type="component" value="Unassembled WGS sequence"/>
</dbReference>
<dbReference type="EMBL" id="BLXT01007182">
    <property type="protein sequence ID" value="GFO37257.1"/>
    <property type="molecule type" value="Genomic_DNA"/>
</dbReference>
<gene>
    <name evidence="2" type="ORF">PoB_006376200</name>
</gene>
<comment type="caution">
    <text evidence="2">The sequence shown here is derived from an EMBL/GenBank/DDBJ whole genome shotgun (WGS) entry which is preliminary data.</text>
</comment>
<keyword evidence="3" id="KW-1185">Reference proteome</keyword>
<reference evidence="2 3" key="1">
    <citation type="journal article" date="2021" name="Elife">
        <title>Chloroplast acquisition without the gene transfer in kleptoplastic sea slugs, Plakobranchus ocellatus.</title>
        <authorList>
            <person name="Maeda T."/>
            <person name="Takahashi S."/>
            <person name="Yoshida T."/>
            <person name="Shimamura S."/>
            <person name="Takaki Y."/>
            <person name="Nagai Y."/>
            <person name="Toyoda A."/>
            <person name="Suzuki Y."/>
            <person name="Arimoto A."/>
            <person name="Ishii H."/>
            <person name="Satoh N."/>
            <person name="Nishiyama T."/>
            <person name="Hasebe M."/>
            <person name="Maruyama T."/>
            <person name="Minagawa J."/>
            <person name="Obokata J."/>
            <person name="Shigenobu S."/>
        </authorList>
    </citation>
    <scope>NUCLEOTIDE SEQUENCE [LARGE SCALE GENOMIC DNA]</scope>
</reference>
<evidence type="ECO:0000256" key="1">
    <source>
        <dbReference type="SAM" id="MobiDB-lite"/>
    </source>
</evidence>
<evidence type="ECO:0000313" key="3">
    <source>
        <dbReference type="Proteomes" id="UP000735302"/>
    </source>
</evidence>
<feature type="compositionally biased region" description="Basic and acidic residues" evidence="1">
    <location>
        <begin position="103"/>
        <end position="118"/>
    </location>
</feature>
<proteinExistence type="predicted"/>
<protein>
    <submittedName>
        <fullName evidence="2">Uncharacterized protein</fullName>
    </submittedName>
</protein>
<sequence length="125" mass="13723">MFWVRAPPIRCPGLTVGLKARGHFAMNWLHTMTNHSLLSPPEHVPWLESVRLPWREPCCPSTPGSSSPSTPVSDGRQQRQLPPPPPSPGSGAGTQVSPAAWDQLRRVAGENWHVRQQDGRLPGSL</sequence>